<reference evidence="4" key="1">
    <citation type="submission" date="2020-01" db="EMBL/GenBank/DDBJ databases">
        <title>Genome sequence of Kobresia littledalei, the first chromosome-level genome in the family Cyperaceae.</title>
        <authorList>
            <person name="Qu G."/>
        </authorList>
    </citation>
    <scope>NUCLEOTIDE SEQUENCE</scope>
    <source>
        <strain evidence="4">C.B.Clarke</strain>
        <tissue evidence="4">Leaf</tissue>
    </source>
</reference>
<comment type="caution">
    <text evidence="4">The sequence shown here is derived from an EMBL/GenBank/DDBJ whole genome shotgun (WGS) entry which is preliminary data.</text>
</comment>
<dbReference type="GO" id="GO:0005509">
    <property type="term" value="F:calcium ion binding"/>
    <property type="evidence" value="ECO:0007669"/>
    <property type="project" value="InterPro"/>
</dbReference>
<dbReference type="Proteomes" id="UP000623129">
    <property type="component" value="Unassembled WGS sequence"/>
</dbReference>
<name>A0A833V2K5_9POAL</name>
<keyword evidence="2" id="KW-0106">Calcium</keyword>
<dbReference type="PROSITE" id="PS50222">
    <property type="entry name" value="EF_HAND_2"/>
    <property type="match status" value="2"/>
</dbReference>
<dbReference type="InterPro" id="IPR018247">
    <property type="entry name" value="EF_Hand_1_Ca_BS"/>
</dbReference>
<dbReference type="OrthoDB" id="26525at2759"/>
<dbReference type="SUPFAM" id="SSF47473">
    <property type="entry name" value="EF-hand"/>
    <property type="match status" value="1"/>
</dbReference>
<dbReference type="CDD" id="cd00051">
    <property type="entry name" value="EFh"/>
    <property type="match status" value="1"/>
</dbReference>
<dbReference type="InterPro" id="IPR002048">
    <property type="entry name" value="EF_hand_dom"/>
</dbReference>
<dbReference type="InterPro" id="IPR050230">
    <property type="entry name" value="CALM/Myosin/TropC-like"/>
</dbReference>
<dbReference type="PANTHER" id="PTHR23048:SF52">
    <property type="entry name" value="CALCIUM-BINDING PROTEIN CML18-RELATED"/>
    <property type="match status" value="1"/>
</dbReference>
<dbReference type="PANTHER" id="PTHR23048">
    <property type="entry name" value="MYOSIN LIGHT CHAIN 1, 3"/>
    <property type="match status" value="1"/>
</dbReference>
<dbReference type="EMBL" id="SWLB01000023">
    <property type="protein sequence ID" value="KAF3323276.1"/>
    <property type="molecule type" value="Genomic_DNA"/>
</dbReference>
<evidence type="ECO:0000313" key="4">
    <source>
        <dbReference type="EMBL" id="KAF3323276.1"/>
    </source>
</evidence>
<protein>
    <submittedName>
        <fullName evidence="4">Putative calcium-binding protein CML14</fullName>
    </submittedName>
</protein>
<dbReference type="InterPro" id="IPR011992">
    <property type="entry name" value="EF-hand-dom_pair"/>
</dbReference>
<evidence type="ECO:0000256" key="2">
    <source>
        <dbReference type="ARBA" id="ARBA00022837"/>
    </source>
</evidence>
<dbReference type="GO" id="GO:0016460">
    <property type="term" value="C:myosin II complex"/>
    <property type="evidence" value="ECO:0007669"/>
    <property type="project" value="TreeGrafter"/>
</dbReference>
<dbReference type="AlphaFoldDB" id="A0A833V2K5"/>
<evidence type="ECO:0000259" key="3">
    <source>
        <dbReference type="PROSITE" id="PS50222"/>
    </source>
</evidence>
<dbReference type="FunFam" id="1.10.238.10:FF:000001">
    <property type="entry name" value="Calmodulin 1"/>
    <property type="match status" value="1"/>
</dbReference>
<keyword evidence="1" id="KW-0677">Repeat</keyword>
<feature type="domain" description="EF-hand" evidence="3">
    <location>
        <begin position="23"/>
        <end position="58"/>
    </location>
</feature>
<proteinExistence type="predicted"/>
<feature type="domain" description="EF-hand" evidence="3">
    <location>
        <begin position="62"/>
        <end position="95"/>
    </location>
</feature>
<keyword evidence="5" id="KW-1185">Reference proteome</keyword>
<accession>A0A833V2K5</accession>
<dbReference type="PROSITE" id="PS00018">
    <property type="entry name" value="EF_HAND_1"/>
    <property type="match status" value="1"/>
</dbReference>
<organism evidence="4 5">
    <name type="scientific">Carex littledalei</name>
    <dbReference type="NCBI Taxonomy" id="544730"/>
    <lineage>
        <taxon>Eukaryota</taxon>
        <taxon>Viridiplantae</taxon>
        <taxon>Streptophyta</taxon>
        <taxon>Embryophyta</taxon>
        <taxon>Tracheophyta</taxon>
        <taxon>Spermatophyta</taxon>
        <taxon>Magnoliopsida</taxon>
        <taxon>Liliopsida</taxon>
        <taxon>Poales</taxon>
        <taxon>Cyperaceae</taxon>
        <taxon>Cyperoideae</taxon>
        <taxon>Cariceae</taxon>
        <taxon>Carex</taxon>
        <taxon>Carex subgen. Euthyceras</taxon>
    </lineage>
</organism>
<dbReference type="SMART" id="SM00054">
    <property type="entry name" value="EFh"/>
    <property type="match status" value="2"/>
</dbReference>
<evidence type="ECO:0000313" key="5">
    <source>
        <dbReference type="Proteomes" id="UP000623129"/>
    </source>
</evidence>
<gene>
    <name evidence="4" type="ORF">FCM35_KLT12007</name>
</gene>
<evidence type="ECO:0000256" key="1">
    <source>
        <dbReference type="ARBA" id="ARBA00022737"/>
    </source>
</evidence>
<sequence length="95" mass="10381">MDGDGNLTQLELAALLLSIGLKPTGDELHALLFAMNSNKNGTIEFKELTAAIAPMMSQQSLVDQAQLLEVFNEFDRDGNRYISATELPRLIAKMG</sequence>
<dbReference type="Gene3D" id="1.10.238.10">
    <property type="entry name" value="EF-hand"/>
    <property type="match status" value="1"/>
</dbReference>
<dbReference type="Pfam" id="PF13405">
    <property type="entry name" value="EF-hand_6"/>
    <property type="match status" value="1"/>
</dbReference>